<dbReference type="SUPFAM" id="SSF53720">
    <property type="entry name" value="ALDH-like"/>
    <property type="match status" value="1"/>
</dbReference>
<dbReference type="PROSITE" id="PS00070">
    <property type="entry name" value="ALDEHYDE_DEHYDR_CYS"/>
    <property type="match status" value="1"/>
</dbReference>
<evidence type="ECO:0000256" key="2">
    <source>
        <dbReference type="ARBA" id="ARBA00023002"/>
    </source>
</evidence>
<comment type="similarity">
    <text evidence="1">Belongs to the aldehyde dehydrogenase family.</text>
</comment>
<dbReference type="GO" id="GO:0004029">
    <property type="term" value="F:aldehyde dehydrogenase (NAD+) activity"/>
    <property type="evidence" value="ECO:0007669"/>
    <property type="project" value="UniProtKB-EC"/>
</dbReference>
<dbReference type="EMBL" id="LT559118">
    <property type="protein sequence ID" value="SBO97776.1"/>
    <property type="molecule type" value="Genomic_DNA"/>
</dbReference>
<dbReference type="InterPro" id="IPR016160">
    <property type="entry name" value="Ald_DH_CS_CYS"/>
</dbReference>
<protein>
    <submittedName>
        <fullName evidence="5">Aldehyde dehydrogenase</fullName>
        <ecNumber evidence="5">1.2.1.3</ecNumber>
    </submittedName>
</protein>
<evidence type="ECO:0000259" key="4">
    <source>
        <dbReference type="Pfam" id="PF00171"/>
    </source>
</evidence>
<dbReference type="AlphaFoldDB" id="A0A1M4EGB6"/>
<proteinExistence type="inferred from homology"/>
<feature type="domain" description="Aldehyde dehydrogenase" evidence="4">
    <location>
        <begin position="24"/>
        <end position="485"/>
    </location>
</feature>
<organism evidence="5">
    <name type="scientific">Nonomuraea gerenzanensis</name>
    <dbReference type="NCBI Taxonomy" id="93944"/>
    <lineage>
        <taxon>Bacteria</taxon>
        <taxon>Bacillati</taxon>
        <taxon>Actinomycetota</taxon>
        <taxon>Actinomycetes</taxon>
        <taxon>Streptosporangiales</taxon>
        <taxon>Streptosporangiaceae</taxon>
        <taxon>Nonomuraea</taxon>
    </lineage>
</organism>
<name>A0A1M4EGB6_9ACTN</name>
<evidence type="ECO:0000256" key="1">
    <source>
        <dbReference type="ARBA" id="ARBA00009986"/>
    </source>
</evidence>
<accession>A0A1M4EGB6</accession>
<dbReference type="InterPro" id="IPR016161">
    <property type="entry name" value="Ald_DH/histidinol_DH"/>
</dbReference>
<dbReference type="InterPro" id="IPR016162">
    <property type="entry name" value="Ald_DH_N"/>
</dbReference>
<dbReference type="Pfam" id="PF00171">
    <property type="entry name" value="Aldedh"/>
    <property type="match status" value="1"/>
</dbReference>
<evidence type="ECO:0000256" key="3">
    <source>
        <dbReference type="ARBA" id="ARBA00023027"/>
    </source>
</evidence>
<dbReference type="PANTHER" id="PTHR42986:SF1">
    <property type="entry name" value="BENZALDEHYDE DEHYDROGENASE YFMT"/>
    <property type="match status" value="1"/>
</dbReference>
<keyword evidence="3" id="KW-0520">NAD</keyword>
<sequence length="496" mass="51752">MAGAQLIGGGWDRPRIGHFIGGEWQEAGSGRWYPDRSPWSGETLGEVAAGDGEDADRAVAAAHEAFGEWARALPGQRQQVFLRAAGILERRGGEVLAALAAETGCGRHFGEIQLDFATKSLRQAAHLAYQPAGELLPSDVPGTQAMAVRRPVGVVAAIAPWNASLTLSGRAVIGPLALGNTVVLKPSEEAPYTGGALWAEILAEAGLPAGALNVVTHAPGEAGAVADALLAAPLVKRVNFTGSTPTGRRLAEKAGRHLKRVVLQLSGQNPLIVAADADLGYAVDAATFGAFVHQGQVCMCARRIYVERPLAAAFAERFAARVAALPTGDPADPGTVVGPVINEWALALLDRRVKEAVALGARVLAGGVPAPPCYPATVLTDVPDEAEIAQGETFGPVVVLEPVESAEQAVARANASDFGLVASVITGDSRRGLRLAAALDVGIVHVNDQPVNDEPHMPFGGVKDSGWGRFGMGFAAEEFCELQWVTVRDQDRAFPF</sequence>
<dbReference type="Gene3D" id="3.40.309.10">
    <property type="entry name" value="Aldehyde Dehydrogenase, Chain A, domain 2"/>
    <property type="match status" value="1"/>
</dbReference>
<dbReference type="InterPro" id="IPR016163">
    <property type="entry name" value="Ald_DH_C"/>
</dbReference>
<dbReference type="InterPro" id="IPR015590">
    <property type="entry name" value="Aldehyde_DH_dom"/>
</dbReference>
<dbReference type="PANTHER" id="PTHR42986">
    <property type="entry name" value="BENZALDEHYDE DEHYDROGENASE YFMT"/>
    <property type="match status" value="1"/>
</dbReference>
<dbReference type="EC" id="1.2.1.3" evidence="5"/>
<gene>
    <name evidence="5" type="ORF">BN4615_P7292</name>
</gene>
<dbReference type="Gene3D" id="3.40.605.10">
    <property type="entry name" value="Aldehyde Dehydrogenase, Chain A, domain 1"/>
    <property type="match status" value="1"/>
</dbReference>
<reference evidence="5" key="1">
    <citation type="submission" date="2016-04" db="EMBL/GenBank/DDBJ databases">
        <authorList>
            <person name="Evans L.H."/>
            <person name="Alamgir A."/>
            <person name="Owens N."/>
            <person name="Weber N.D."/>
            <person name="Virtaneva K."/>
            <person name="Barbian K."/>
            <person name="Babar A."/>
            <person name="Rosenke K."/>
        </authorList>
    </citation>
    <scope>NUCLEOTIDE SEQUENCE</scope>
    <source>
        <strain evidence="5">Nono1</strain>
    </source>
</reference>
<keyword evidence="2 5" id="KW-0560">Oxidoreductase</keyword>
<evidence type="ECO:0000313" key="5">
    <source>
        <dbReference type="EMBL" id="SBO97776.1"/>
    </source>
</evidence>
<dbReference type="RefSeq" id="WP_225266513.1">
    <property type="nucleotide sequence ID" value="NZ_CP084058.1"/>
</dbReference>